<sequence>MDAMQLDHTPQPESEALSIAQRIQQLAAQNLVKLMDHTGEALEALSHTPSAAPQAQAQAQLAAFQTAMNNLLTTLHTVDVHMKRQILGLKEAGIIVLDEPQAHKTASLNPNGVGAVGKLDAGWLNSRSAKVEREMEAELWAEARQFLQETKLPKME</sequence>
<name>A0A0F4ZDJ3_9PEZI</name>
<evidence type="ECO:0000313" key="6">
    <source>
        <dbReference type="Proteomes" id="UP000033483"/>
    </source>
</evidence>
<dbReference type="Proteomes" id="UP000033483">
    <property type="component" value="Unassembled WGS sequence"/>
</dbReference>
<reference evidence="5 6" key="1">
    <citation type="submission" date="2015-03" db="EMBL/GenBank/DDBJ databases">
        <authorList>
            <person name="Radwan O."/>
            <person name="Al-Naeli F.A."/>
            <person name="Rendon G.A."/>
            <person name="Fields C."/>
        </authorList>
    </citation>
    <scope>NUCLEOTIDE SEQUENCE [LARGE SCALE GENOMIC DNA]</scope>
    <source>
        <strain evidence="5">CR-DP1</strain>
    </source>
</reference>
<dbReference type="EMBL" id="LAEV01001406">
    <property type="protein sequence ID" value="KKA28201.1"/>
    <property type="molecule type" value="Genomic_DNA"/>
</dbReference>
<keyword evidence="6" id="KW-1185">Reference proteome</keyword>
<evidence type="ECO:0000256" key="4">
    <source>
        <dbReference type="RuleBase" id="RU364147"/>
    </source>
</evidence>
<comment type="caution">
    <text evidence="5">The sequence shown here is derived from an EMBL/GenBank/DDBJ whole genome shotgun (WGS) entry which is preliminary data.</text>
</comment>
<dbReference type="GO" id="GO:0006357">
    <property type="term" value="P:regulation of transcription by RNA polymerase II"/>
    <property type="evidence" value="ECO:0007669"/>
    <property type="project" value="InterPro"/>
</dbReference>
<dbReference type="OrthoDB" id="5418434at2759"/>
<comment type="subcellular location">
    <subcellularLocation>
        <location evidence="1 4">Nucleus</location>
    </subcellularLocation>
</comment>
<organism evidence="5 6">
    <name type="scientific">Thielaviopsis punctulata</name>
    <dbReference type="NCBI Taxonomy" id="72032"/>
    <lineage>
        <taxon>Eukaryota</taxon>
        <taxon>Fungi</taxon>
        <taxon>Dikarya</taxon>
        <taxon>Ascomycota</taxon>
        <taxon>Pezizomycotina</taxon>
        <taxon>Sordariomycetes</taxon>
        <taxon>Hypocreomycetidae</taxon>
        <taxon>Microascales</taxon>
        <taxon>Ceratocystidaceae</taxon>
        <taxon>Thielaviopsis</taxon>
    </lineage>
</organism>
<evidence type="ECO:0000313" key="5">
    <source>
        <dbReference type="EMBL" id="KKA28201.1"/>
    </source>
</evidence>
<evidence type="ECO:0000256" key="2">
    <source>
        <dbReference type="ARBA" id="ARBA00008186"/>
    </source>
</evidence>
<dbReference type="GO" id="GO:0003712">
    <property type="term" value="F:transcription coregulator activity"/>
    <property type="evidence" value="ECO:0007669"/>
    <property type="project" value="InterPro"/>
</dbReference>
<comment type="subunit">
    <text evidence="4">Component of the Mediator complex.</text>
</comment>
<gene>
    <name evidence="4" type="primary">MED11</name>
    <name evidence="5" type="ORF">TD95_003313</name>
</gene>
<dbReference type="AlphaFoldDB" id="A0A0F4ZDJ3"/>
<accession>A0A0F4ZDJ3</accession>
<comment type="similarity">
    <text evidence="2 4">Belongs to the Mediator complex subunit 11 family.</text>
</comment>
<proteinExistence type="inferred from homology"/>
<dbReference type="Gene3D" id="1.10.287.3490">
    <property type="match status" value="1"/>
</dbReference>
<evidence type="ECO:0000256" key="3">
    <source>
        <dbReference type="ARBA" id="ARBA00023242"/>
    </source>
</evidence>
<dbReference type="InterPro" id="IPR019404">
    <property type="entry name" value="Mediator_Med11"/>
</dbReference>
<dbReference type="GO" id="GO:0016592">
    <property type="term" value="C:mediator complex"/>
    <property type="evidence" value="ECO:0007669"/>
    <property type="project" value="InterPro"/>
</dbReference>
<dbReference type="Pfam" id="PF10280">
    <property type="entry name" value="Med11"/>
    <property type="match status" value="1"/>
</dbReference>
<keyword evidence="4" id="KW-0010">Activator</keyword>
<protein>
    <recommendedName>
        <fullName evidence="4">Mediator of RNA polymerase II transcription subunit 11</fullName>
    </recommendedName>
    <alternativeName>
        <fullName evidence="4">Mediator complex subunit 11</fullName>
    </alternativeName>
</protein>
<comment type="function">
    <text evidence="4">Component of the Mediator complex, a coactivator involved in the regulated transcription of nearly all RNA polymerase II-dependent genes. Mediator functions as a bridge to convey information from gene-specific regulatory proteins to the basal RNA polymerase II transcription machinery. Mediator is recruited to promoters by direct interactions with regulatory proteins and serves as a scaffold for the assembly of a functional pre-initiation complex with RNA polymerase II and the general transcription factors.</text>
</comment>
<keyword evidence="3 4" id="KW-0539">Nucleus</keyword>
<keyword evidence="4" id="KW-0805">Transcription regulation</keyword>
<evidence type="ECO:0000256" key="1">
    <source>
        <dbReference type="ARBA" id="ARBA00004123"/>
    </source>
</evidence>
<keyword evidence="4" id="KW-0804">Transcription</keyword>